<dbReference type="PANTHER" id="PTHR47197:SF3">
    <property type="entry name" value="DIHYDRO-HEME D1 DEHYDROGENASE"/>
    <property type="match status" value="1"/>
</dbReference>
<gene>
    <name evidence="2" type="ORF">OR37_01083</name>
</gene>
<dbReference type="InterPro" id="IPR015943">
    <property type="entry name" value="WD40/YVTN_repeat-like_dom_sf"/>
</dbReference>
<reference evidence="2 3" key="1">
    <citation type="journal article" date="2013" name="Genome Announc.">
        <title>Draft Genome Sequence for Caulobacter sp. Strain OR37, a Bacterium Tolerant to Heavy Metals.</title>
        <authorList>
            <person name="Utturkar S.M."/>
            <person name="Bollmann A."/>
            <person name="Brzoska R.M."/>
            <person name="Klingeman D.M."/>
            <person name="Epstein S.E."/>
            <person name="Palumbo A.V."/>
            <person name="Brown S.D."/>
        </authorList>
    </citation>
    <scope>NUCLEOTIDE SEQUENCE [LARGE SCALE GENOMIC DNA]</scope>
    <source>
        <strain evidence="2 3">OR37</strain>
    </source>
</reference>
<dbReference type="AlphaFoldDB" id="R0ELU6"/>
<keyword evidence="3" id="KW-1185">Reference proteome</keyword>
<dbReference type="PROSITE" id="PS51257">
    <property type="entry name" value="PROKAR_LIPOPROTEIN"/>
    <property type="match status" value="1"/>
</dbReference>
<evidence type="ECO:0008006" key="4">
    <source>
        <dbReference type="Google" id="ProtNLM"/>
    </source>
</evidence>
<dbReference type="Gene3D" id="2.130.10.10">
    <property type="entry name" value="YVTN repeat-like/Quinoprotein amine dehydrogenase"/>
    <property type="match status" value="1"/>
</dbReference>
<name>R0ELU6_CAUVI</name>
<dbReference type="Proteomes" id="UP000013063">
    <property type="component" value="Unassembled WGS sequence"/>
</dbReference>
<feature type="signal peptide" evidence="1">
    <location>
        <begin position="1"/>
        <end position="29"/>
    </location>
</feature>
<evidence type="ECO:0000256" key="1">
    <source>
        <dbReference type="SAM" id="SignalP"/>
    </source>
</evidence>
<sequence length="332" mass="34590" precursor="true">MTGKATVRPDPWRWAAVALSALCGVAACASAGAQAPLALDRTIPLAGVKGRIDHLAVDVAGQRLFVAELGNGSVEAIDLRSGKSLGRITGLAEPQGLAYLADRDELAVANGGDGTVRFYKAADLAPAGMVRVGDDADNLRIDTRSGRLVVGYGDGALATIDPASRKVVSELKLPGHPEGFRLDGPKAFVNVPDAGAIVAGDIDQGRVTATWKADHRWNFPMALDGNGALVTVYRLPARLAVMADGAVRGDVSTCGDADDVFVDGRRQRFYVVCGSGDVEVRSSTPPYASLGRAKTRSGARTGLFVPEQDRLFVAARAAGSAEAAILVFKPID</sequence>
<dbReference type="STRING" id="1292034.OR37_01083"/>
<comment type="caution">
    <text evidence="2">The sequence shown here is derived from an EMBL/GenBank/DDBJ whole genome shotgun (WGS) entry which is preliminary data.</text>
</comment>
<dbReference type="PATRIC" id="fig|1292034.3.peg.1070"/>
<dbReference type="PANTHER" id="PTHR47197">
    <property type="entry name" value="PROTEIN NIRF"/>
    <property type="match status" value="1"/>
</dbReference>
<organism evidence="2 3">
    <name type="scientific">Caulobacter vibrioides OR37</name>
    <dbReference type="NCBI Taxonomy" id="1292034"/>
    <lineage>
        <taxon>Bacteria</taxon>
        <taxon>Pseudomonadati</taxon>
        <taxon>Pseudomonadota</taxon>
        <taxon>Alphaproteobacteria</taxon>
        <taxon>Caulobacterales</taxon>
        <taxon>Caulobacteraceae</taxon>
        <taxon>Caulobacter</taxon>
    </lineage>
</organism>
<feature type="chain" id="PRO_5004339934" description="Gluconolactonase" evidence="1">
    <location>
        <begin position="30"/>
        <end position="332"/>
    </location>
</feature>
<dbReference type="InterPro" id="IPR051200">
    <property type="entry name" value="Host-pathogen_enzymatic-act"/>
</dbReference>
<accession>R0ELU6</accession>
<dbReference type="InterPro" id="IPR011044">
    <property type="entry name" value="Quino_amine_DH_bsu"/>
</dbReference>
<proteinExistence type="predicted"/>
<evidence type="ECO:0000313" key="2">
    <source>
        <dbReference type="EMBL" id="ENZ82889.1"/>
    </source>
</evidence>
<protein>
    <recommendedName>
        <fullName evidence="4">Gluconolactonase</fullName>
    </recommendedName>
</protein>
<dbReference type="SUPFAM" id="SSF50969">
    <property type="entry name" value="YVTN repeat-like/Quinoprotein amine dehydrogenase"/>
    <property type="match status" value="1"/>
</dbReference>
<dbReference type="eggNOG" id="COG3391">
    <property type="taxonomic scope" value="Bacteria"/>
</dbReference>
<keyword evidence="1" id="KW-0732">Signal</keyword>
<dbReference type="EMBL" id="APMP01000004">
    <property type="protein sequence ID" value="ENZ82889.1"/>
    <property type="molecule type" value="Genomic_DNA"/>
</dbReference>
<evidence type="ECO:0000313" key="3">
    <source>
        <dbReference type="Proteomes" id="UP000013063"/>
    </source>
</evidence>